<evidence type="ECO:0000256" key="1">
    <source>
        <dbReference type="SAM" id="MobiDB-lite"/>
    </source>
</evidence>
<evidence type="ECO:0000313" key="3">
    <source>
        <dbReference type="Proteomes" id="UP001266305"/>
    </source>
</evidence>
<accession>A0ABQ9TMS9</accession>
<dbReference type="EMBL" id="JASSZA010000020">
    <property type="protein sequence ID" value="KAK2085989.1"/>
    <property type="molecule type" value="Genomic_DNA"/>
</dbReference>
<feature type="non-terminal residue" evidence="2">
    <location>
        <position position="68"/>
    </location>
</feature>
<proteinExistence type="predicted"/>
<sequence length="68" mass="7651">DHHSQEIPALMLFSNRFPSNRETSCINRNKDQSEVAPSTLTADAKVQGQHRSVAEDQKELCGFAPQRK</sequence>
<organism evidence="2 3">
    <name type="scientific">Saguinus oedipus</name>
    <name type="common">Cotton-top tamarin</name>
    <name type="synonym">Oedipomidas oedipus</name>
    <dbReference type="NCBI Taxonomy" id="9490"/>
    <lineage>
        <taxon>Eukaryota</taxon>
        <taxon>Metazoa</taxon>
        <taxon>Chordata</taxon>
        <taxon>Craniata</taxon>
        <taxon>Vertebrata</taxon>
        <taxon>Euteleostomi</taxon>
        <taxon>Mammalia</taxon>
        <taxon>Eutheria</taxon>
        <taxon>Euarchontoglires</taxon>
        <taxon>Primates</taxon>
        <taxon>Haplorrhini</taxon>
        <taxon>Platyrrhini</taxon>
        <taxon>Cebidae</taxon>
        <taxon>Callitrichinae</taxon>
        <taxon>Saguinus</taxon>
    </lineage>
</organism>
<reference evidence="2 3" key="1">
    <citation type="submission" date="2023-05" db="EMBL/GenBank/DDBJ databases">
        <title>B98-5 Cell Line De Novo Hybrid Assembly: An Optical Mapping Approach.</title>
        <authorList>
            <person name="Kananen K."/>
            <person name="Auerbach J.A."/>
            <person name="Kautto E."/>
            <person name="Blachly J.S."/>
        </authorList>
    </citation>
    <scope>NUCLEOTIDE SEQUENCE [LARGE SCALE GENOMIC DNA]</scope>
    <source>
        <strain evidence="2">B95-8</strain>
        <tissue evidence="2">Cell line</tissue>
    </source>
</reference>
<dbReference type="Proteomes" id="UP001266305">
    <property type="component" value="Unassembled WGS sequence"/>
</dbReference>
<evidence type="ECO:0000313" key="2">
    <source>
        <dbReference type="EMBL" id="KAK2085989.1"/>
    </source>
</evidence>
<feature type="region of interest" description="Disordered" evidence="1">
    <location>
        <begin position="20"/>
        <end position="53"/>
    </location>
</feature>
<feature type="non-terminal residue" evidence="2">
    <location>
        <position position="1"/>
    </location>
</feature>
<name>A0ABQ9TMS9_SAGOE</name>
<keyword evidence="3" id="KW-1185">Reference proteome</keyword>
<gene>
    <name evidence="2" type="ORF">P7K49_035414</name>
</gene>
<protein>
    <submittedName>
        <fullName evidence="2">Uncharacterized protein</fullName>
    </submittedName>
</protein>
<comment type="caution">
    <text evidence="2">The sequence shown here is derived from an EMBL/GenBank/DDBJ whole genome shotgun (WGS) entry which is preliminary data.</text>
</comment>